<dbReference type="InterPro" id="IPR015424">
    <property type="entry name" value="PyrdxlP-dep_Trfase"/>
</dbReference>
<dbReference type="InterPro" id="IPR011340">
    <property type="entry name" value="Cys_dSase-rel"/>
</dbReference>
<name>A0ABP8Y5E0_9MICO</name>
<evidence type="ECO:0000313" key="2">
    <source>
        <dbReference type="EMBL" id="GAA4721062.1"/>
    </source>
</evidence>
<evidence type="ECO:0000313" key="3">
    <source>
        <dbReference type="Proteomes" id="UP001500556"/>
    </source>
</evidence>
<dbReference type="Proteomes" id="UP001500556">
    <property type="component" value="Unassembled WGS sequence"/>
</dbReference>
<evidence type="ECO:0000259" key="1">
    <source>
        <dbReference type="Pfam" id="PF00266"/>
    </source>
</evidence>
<dbReference type="PANTHER" id="PTHR43586">
    <property type="entry name" value="CYSTEINE DESULFURASE"/>
    <property type="match status" value="1"/>
</dbReference>
<dbReference type="EMBL" id="BAABLO010000005">
    <property type="protein sequence ID" value="GAA4721062.1"/>
    <property type="molecule type" value="Genomic_DNA"/>
</dbReference>
<organism evidence="2 3">
    <name type="scientific">Pedococcus ginsenosidimutans</name>
    <dbReference type="NCBI Taxonomy" id="490570"/>
    <lineage>
        <taxon>Bacteria</taxon>
        <taxon>Bacillati</taxon>
        <taxon>Actinomycetota</taxon>
        <taxon>Actinomycetes</taxon>
        <taxon>Micrococcales</taxon>
        <taxon>Intrasporangiaceae</taxon>
        <taxon>Pedococcus</taxon>
    </lineage>
</organism>
<reference evidence="3" key="1">
    <citation type="journal article" date="2019" name="Int. J. Syst. Evol. Microbiol.">
        <title>The Global Catalogue of Microorganisms (GCM) 10K type strain sequencing project: providing services to taxonomists for standard genome sequencing and annotation.</title>
        <authorList>
            <consortium name="The Broad Institute Genomics Platform"/>
            <consortium name="The Broad Institute Genome Sequencing Center for Infectious Disease"/>
            <person name="Wu L."/>
            <person name="Ma J."/>
        </authorList>
    </citation>
    <scope>NUCLEOTIDE SEQUENCE [LARGE SCALE GENOMIC DNA]</scope>
    <source>
        <strain evidence="3">JCM 18961</strain>
    </source>
</reference>
<dbReference type="PANTHER" id="PTHR43586:SF21">
    <property type="entry name" value="PYRIDOXAL PHOSPHATE (PLP)-DEPENDENT ASPARTATE AMINOTRANSFERASE SUPERFAMILY"/>
    <property type="match status" value="1"/>
</dbReference>
<gene>
    <name evidence="2" type="ORF">GCM10025782_18350</name>
</gene>
<dbReference type="Gene3D" id="3.40.640.10">
    <property type="entry name" value="Type I PLP-dependent aspartate aminotransferase-like (Major domain)"/>
    <property type="match status" value="1"/>
</dbReference>
<dbReference type="Gene3D" id="3.90.1150.10">
    <property type="entry name" value="Aspartate Aminotransferase, domain 1"/>
    <property type="match status" value="1"/>
</dbReference>
<dbReference type="Pfam" id="PF00266">
    <property type="entry name" value="Aminotran_5"/>
    <property type="match status" value="1"/>
</dbReference>
<keyword evidence="3" id="KW-1185">Reference proteome</keyword>
<dbReference type="InterPro" id="IPR000192">
    <property type="entry name" value="Aminotrans_V_dom"/>
</dbReference>
<dbReference type="InterPro" id="IPR015421">
    <property type="entry name" value="PyrdxlP-dep_Trfase_major"/>
</dbReference>
<dbReference type="NCBIfam" id="TIGR01976">
    <property type="entry name" value="am_tr_V_VC1184"/>
    <property type="match status" value="1"/>
</dbReference>
<comment type="caution">
    <text evidence="2">The sequence shown here is derived from an EMBL/GenBank/DDBJ whole genome shotgun (WGS) entry which is preliminary data.</text>
</comment>
<feature type="domain" description="Aminotransferase class V" evidence="1">
    <location>
        <begin position="43"/>
        <end position="411"/>
    </location>
</feature>
<sequence>MLGMPPASSSMAPSSMAPSSVATLDVAALRAHFPALQGGAAHFDGPGGSQIPGVVADAVAATMTAPMSTRGSVTTAEQNSDANVLAGRAALADLLGAQPGGVVFGRSMTALTFDLSRTLAKDWGPGDEVVVSRLDHDANIRPWVLAAESVGATVRWAEFDPATGELDPQAFADVVSARTRLVAVTGASNLIGTRPDVAAIAEVAHAHGALLFVDAVHLAAHASVDLETLGADVVACSPYKFFGPHCGALAADPALLETLRPDKLAPSSDAVPERFELGTLPYELMAGTAAAVDFLAGLVPGDGTRRERLARSFAAVEEHESALRARIEAALQELPGATVYSRAARRTPTLLVRFDGHDSADVYRFLAGRGVNVPASSFYALEASRALGLGDAGALRIGVASYTDDADVDRLLDGLQACLTRA</sequence>
<proteinExistence type="predicted"/>
<dbReference type="SUPFAM" id="SSF53383">
    <property type="entry name" value="PLP-dependent transferases"/>
    <property type="match status" value="1"/>
</dbReference>
<protein>
    <submittedName>
        <fullName evidence="2">Cysteine desulfurase-like protein</fullName>
    </submittedName>
</protein>
<dbReference type="InterPro" id="IPR015422">
    <property type="entry name" value="PyrdxlP-dep_Trfase_small"/>
</dbReference>
<accession>A0ABP8Y5E0</accession>